<comment type="caution">
    <text evidence="4">The sequence shown here is derived from an EMBL/GenBank/DDBJ whole genome shotgun (WGS) entry which is preliminary data.</text>
</comment>
<evidence type="ECO:0008006" key="6">
    <source>
        <dbReference type="Google" id="ProtNLM"/>
    </source>
</evidence>
<feature type="region of interest" description="Disordered" evidence="2">
    <location>
        <begin position="57"/>
        <end position="126"/>
    </location>
</feature>
<dbReference type="Proteomes" id="UP001499959">
    <property type="component" value="Unassembled WGS sequence"/>
</dbReference>
<feature type="transmembrane region" description="Helical" evidence="3">
    <location>
        <begin position="434"/>
        <end position="451"/>
    </location>
</feature>
<feature type="transmembrane region" description="Helical" evidence="3">
    <location>
        <begin position="335"/>
        <end position="359"/>
    </location>
</feature>
<evidence type="ECO:0000313" key="5">
    <source>
        <dbReference type="Proteomes" id="UP001499959"/>
    </source>
</evidence>
<protein>
    <recommendedName>
        <fullName evidence="6">J domain-containing protein</fullName>
    </recommendedName>
</protein>
<feature type="transmembrane region" description="Helical" evidence="3">
    <location>
        <begin position="471"/>
        <end position="490"/>
    </location>
</feature>
<gene>
    <name evidence="4" type="ORF">GCM10023307_34080</name>
</gene>
<reference evidence="5" key="1">
    <citation type="journal article" date="2019" name="Int. J. Syst. Evol. Microbiol.">
        <title>The Global Catalogue of Microorganisms (GCM) 10K type strain sequencing project: providing services to taxonomists for standard genome sequencing and annotation.</title>
        <authorList>
            <consortium name="The Broad Institute Genomics Platform"/>
            <consortium name="The Broad Institute Genome Sequencing Center for Infectious Disease"/>
            <person name="Wu L."/>
            <person name="Ma J."/>
        </authorList>
    </citation>
    <scope>NUCLEOTIDE SEQUENCE [LARGE SCALE GENOMIC DNA]</scope>
    <source>
        <strain evidence="5">JCM 18204</strain>
    </source>
</reference>
<dbReference type="InterPro" id="IPR001623">
    <property type="entry name" value="DnaJ_domain"/>
</dbReference>
<evidence type="ECO:0000256" key="3">
    <source>
        <dbReference type="SAM" id="Phobius"/>
    </source>
</evidence>
<dbReference type="InterPro" id="IPR036869">
    <property type="entry name" value="J_dom_sf"/>
</dbReference>
<dbReference type="SUPFAM" id="SSF46565">
    <property type="entry name" value="Chaperone J-domain"/>
    <property type="match status" value="1"/>
</dbReference>
<keyword evidence="1" id="KW-0143">Chaperone</keyword>
<feature type="transmembrane region" description="Helical" evidence="3">
    <location>
        <begin position="371"/>
        <end position="389"/>
    </location>
</feature>
<keyword evidence="5" id="KW-1185">Reference proteome</keyword>
<evidence type="ECO:0000256" key="1">
    <source>
        <dbReference type="ARBA" id="ARBA00023186"/>
    </source>
</evidence>
<feature type="transmembrane region" description="Helical" evidence="3">
    <location>
        <begin position="496"/>
        <end position="514"/>
    </location>
</feature>
<feature type="compositionally biased region" description="Low complexity" evidence="2">
    <location>
        <begin position="105"/>
        <end position="115"/>
    </location>
</feature>
<dbReference type="CDD" id="cd06257">
    <property type="entry name" value="DnaJ"/>
    <property type="match status" value="1"/>
</dbReference>
<dbReference type="RefSeq" id="WP_345304569.1">
    <property type="nucleotide sequence ID" value="NZ_BAABJE010000023.1"/>
</dbReference>
<keyword evidence="3" id="KW-0472">Membrane</keyword>
<proteinExistence type="predicted"/>
<keyword evidence="3" id="KW-0812">Transmembrane</keyword>
<evidence type="ECO:0000256" key="2">
    <source>
        <dbReference type="SAM" id="MobiDB-lite"/>
    </source>
</evidence>
<feature type="compositionally biased region" description="Basic and acidic residues" evidence="2">
    <location>
        <begin position="57"/>
        <end position="74"/>
    </location>
</feature>
<evidence type="ECO:0000313" key="4">
    <source>
        <dbReference type="EMBL" id="GAA4804680.1"/>
    </source>
</evidence>
<dbReference type="EMBL" id="BAABJE010000023">
    <property type="protein sequence ID" value="GAA4804680.1"/>
    <property type="molecule type" value="Genomic_DNA"/>
</dbReference>
<sequence length="531" mass="58939">MNRIFETLGIDPSADERMIKRAYAAKLKTTRPEEDPQGFQALNEAYRAALAWRSARDAGELDDVDARDAEEERTTQPAAVEADNDRAADGNSSPETTPDAPSPPAIETTAEAPATRADDATDSESEPFDVERFFDDCFASARDGDPRVIDRWLNAQPILWSLQHKAMIGHWLLRAMHERTPPMPDRNFDRIAHFFGYHELHGGYDPLALQGLRARVNEAWRWARQANQAPPVANRIERADAGHDPEALRKRRETEAMVAVARQHPHLARAESITSLLWLALDPWQAASIRKLLQTIGGVEIDLDALPPRIDRAQARFWRAATDPARLSPWRLLVAVLRSAVAAIGIVALIVAGTLLLAPGTLGGLDTLGDVFVSCFSAFTGIWLAYATLRAFLHWQSRPDPEALWHRILHRMAVPALLLAAGAGTMQYEASPLPILFSVFALVAAIMRRGAARTASTPARLPRWIRANMHWQHGFLLAILGLATLPALLMSEGFHALVLSVVFLISLVVWALDLRRRMRLSGRKKPLEPQS</sequence>
<keyword evidence="3" id="KW-1133">Transmembrane helix</keyword>
<name>A0ABP9C533_9GAMM</name>
<organism evidence="4 5">
    <name type="scientific">Lysobacter hankyongensis</name>
    <dbReference type="NCBI Taxonomy" id="1176535"/>
    <lineage>
        <taxon>Bacteria</taxon>
        <taxon>Pseudomonadati</taxon>
        <taxon>Pseudomonadota</taxon>
        <taxon>Gammaproteobacteria</taxon>
        <taxon>Lysobacterales</taxon>
        <taxon>Lysobacteraceae</taxon>
        <taxon>Lysobacter</taxon>
    </lineage>
</organism>
<accession>A0ABP9C533</accession>